<organism evidence="1 2">
    <name type="scientific">Vermiconidia calcicola</name>
    <dbReference type="NCBI Taxonomy" id="1690605"/>
    <lineage>
        <taxon>Eukaryota</taxon>
        <taxon>Fungi</taxon>
        <taxon>Dikarya</taxon>
        <taxon>Ascomycota</taxon>
        <taxon>Pezizomycotina</taxon>
        <taxon>Dothideomycetes</taxon>
        <taxon>Dothideomycetidae</taxon>
        <taxon>Mycosphaerellales</taxon>
        <taxon>Extremaceae</taxon>
        <taxon>Vermiconidia</taxon>
    </lineage>
</organism>
<evidence type="ECO:0000313" key="1">
    <source>
        <dbReference type="EMBL" id="KAK3686857.1"/>
    </source>
</evidence>
<dbReference type="EMBL" id="JAUTXU010000299">
    <property type="protein sequence ID" value="KAK3686857.1"/>
    <property type="molecule type" value="Genomic_DNA"/>
</dbReference>
<keyword evidence="2" id="KW-1185">Reference proteome</keyword>
<proteinExistence type="predicted"/>
<accession>A0ACC3ME61</accession>
<name>A0ACC3ME61_9PEZI</name>
<reference evidence="1" key="1">
    <citation type="submission" date="2023-07" db="EMBL/GenBank/DDBJ databases">
        <title>Black Yeasts Isolated from many extreme environments.</title>
        <authorList>
            <person name="Coleine C."/>
            <person name="Stajich J.E."/>
            <person name="Selbmann L."/>
        </authorList>
    </citation>
    <scope>NUCLEOTIDE SEQUENCE</scope>
    <source>
        <strain evidence="1">CCFEE 5714</strain>
    </source>
</reference>
<comment type="caution">
    <text evidence="1">The sequence shown here is derived from an EMBL/GenBank/DDBJ whole genome shotgun (WGS) entry which is preliminary data.</text>
</comment>
<gene>
    <name evidence="1" type="ORF">LTR37_019409</name>
</gene>
<sequence length="86" mass="9901">MNCFGHRKRPDKQQRRQEKERQRDRLRQTDPDGLLKIALKPGPRRQSFTAADPEKFYREKGQWERNAAEETSGTGGCCEPGGTGVR</sequence>
<evidence type="ECO:0000313" key="2">
    <source>
        <dbReference type="Proteomes" id="UP001281147"/>
    </source>
</evidence>
<protein>
    <submittedName>
        <fullName evidence="1">Uncharacterized protein</fullName>
    </submittedName>
</protein>
<dbReference type="Proteomes" id="UP001281147">
    <property type="component" value="Unassembled WGS sequence"/>
</dbReference>